<dbReference type="EMBL" id="SNRY01002606">
    <property type="protein sequence ID" value="KAA6324289.1"/>
    <property type="molecule type" value="Genomic_DNA"/>
</dbReference>
<comment type="caution">
    <text evidence="1">The sequence shown here is derived from an EMBL/GenBank/DDBJ whole genome shotgun (WGS) entry which is preliminary data.</text>
</comment>
<dbReference type="AlphaFoldDB" id="A0A5J4QSV6"/>
<evidence type="ECO:0000313" key="1">
    <source>
        <dbReference type="EMBL" id="KAA6324289.1"/>
    </source>
</evidence>
<accession>A0A5J4QSV6</accession>
<organism evidence="1">
    <name type="scientific">termite gut metagenome</name>
    <dbReference type="NCBI Taxonomy" id="433724"/>
    <lineage>
        <taxon>unclassified sequences</taxon>
        <taxon>metagenomes</taxon>
        <taxon>organismal metagenomes</taxon>
    </lineage>
</organism>
<proteinExistence type="predicted"/>
<sequence length="78" mass="9245">MGSRKSLKTLEIRPMFHFNSQRIETHVCICFVAYKVYKEFERVIKIRGINLNMDGQGVEYCQNESNYSFQIFIERATS</sequence>
<name>A0A5J4QSV6_9ZZZZ</name>
<protein>
    <submittedName>
        <fullName evidence="1">Uncharacterized protein</fullName>
    </submittedName>
</protein>
<gene>
    <name evidence="1" type="ORF">EZS27_026363</name>
</gene>
<reference evidence="1" key="1">
    <citation type="submission" date="2019-03" db="EMBL/GenBank/DDBJ databases">
        <title>Single cell metagenomics reveals metabolic interactions within the superorganism composed of flagellate Streblomastix strix and complex community of Bacteroidetes bacteria on its surface.</title>
        <authorList>
            <person name="Treitli S.C."/>
            <person name="Kolisko M."/>
            <person name="Husnik F."/>
            <person name="Keeling P."/>
            <person name="Hampl V."/>
        </authorList>
    </citation>
    <scope>NUCLEOTIDE SEQUENCE</scope>
    <source>
        <strain evidence="1">STM</strain>
    </source>
</reference>